<evidence type="ECO:0000256" key="3">
    <source>
        <dbReference type="ARBA" id="ARBA00023163"/>
    </source>
</evidence>
<proteinExistence type="predicted"/>
<accession>A0ABW4K5B7</accession>
<dbReference type="Gene3D" id="3.40.50.2300">
    <property type="match status" value="1"/>
</dbReference>
<dbReference type="Proteomes" id="UP001597308">
    <property type="component" value="Unassembled WGS sequence"/>
</dbReference>
<organism evidence="6 7">
    <name type="scientific">Methylopila henanensis</name>
    <dbReference type="NCBI Taxonomy" id="873516"/>
    <lineage>
        <taxon>Bacteria</taxon>
        <taxon>Pseudomonadati</taxon>
        <taxon>Pseudomonadota</taxon>
        <taxon>Alphaproteobacteria</taxon>
        <taxon>Hyphomicrobiales</taxon>
        <taxon>Methylopilaceae</taxon>
        <taxon>Methylopila</taxon>
    </lineage>
</organism>
<evidence type="ECO:0000256" key="1">
    <source>
        <dbReference type="ARBA" id="ARBA00022553"/>
    </source>
</evidence>
<dbReference type="PANTHER" id="PTHR44591:SF3">
    <property type="entry name" value="RESPONSE REGULATORY DOMAIN-CONTAINING PROTEIN"/>
    <property type="match status" value="1"/>
</dbReference>
<feature type="modified residue" description="4-aspartylphosphate" evidence="4">
    <location>
        <position position="56"/>
    </location>
</feature>
<dbReference type="Pfam" id="PF00072">
    <property type="entry name" value="Response_reg"/>
    <property type="match status" value="1"/>
</dbReference>
<evidence type="ECO:0000313" key="6">
    <source>
        <dbReference type="EMBL" id="MFD1702937.1"/>
    </source>
</evidence>
<protein>
    <submittedName>
        <fullName evidence="6">Response regulator transcription factor</fullName>
    </submittedName>
</protein>
<dbReference type="InterPro" id="IPR050595">
    <property type="entry name" value="Bact_response_regulator"/>
</dbReference>
<dbReference type="InterPro" id="IPR011006">
    <property type="entry name" value="CheY-like_superfamily"/>
</dbReference>
<evidence type="ECO:0000256" key="4">
    <source>
        <dbReference type="PROSITE-ProRule" id="PRU00169"/>
    </source>
</evidence>
<keyword evidence="2" id="KW-0805">Transcription regulation</keyword>
<evidence type="ECO:0000259" key="5">
    <source>
        <dbReference type="PROSITE" id="PS50110"/>
    </source>
</evidence>
<comment type="caution">
    <text evidence="6">The sequence shown here is derived from an EMBL/GenBank/DDBJ whole genome shotgun (WGS) entry which is preliminary data.</text>
</comment>
<dbReference type="SUPFAM" id="SSF52172">
    <property type="entry name" value="CheY-like"/>
    <property type="match status" value="1"/>
</dbReference>
<keyword evidence="3" id="KW-0804">Transcription</keyword>
<dbReference type="InterPro" id="IPR001789">
    <property type="entry name" value="Sig_transdc_resp-reg_receiver"/>
</dbReference>
<feature type="domain" description="Response regulatory" evidence="5">
    <location>
        <begin position="7"/>
        <end position="121"/>
    </location>
</feature>
<dbReference type="PANTHER" id="PTHR44591">
    <property type="entry name" value="STRESS RESPONSE REGULATOR PROTEIN 1"/>
    <property type="match status" value="1"/>
</dbReference>
<evidence type="ECO:0000313" key="7">
    <source>
        <dbReference type="Proteomes" id="UP001597308"/>
    </source>
</evidence>
<keyword evidence="7" id="KW-1185">Reference proteome</keyword>
<reference evidence="7" key="1">
    <citation type="journal article" date="2019" name="Int. J. Syst. Evol. Microbiol.">
        <title>The Global Catalogue of Microorganisms (GCM) 10K type strain sequencing project: providing services to taxonomists for standard genome sequencing and annotation.</title>
        <authorList>
            <consortium name="The Broad Institute Genomics Platform"/>
            <consortium name="The Broad Institute Genome Sequencing Center for Infectious Disease"/>
            <person name="Wu L."/>
            <person name="Ma J."/>
        </authorList>
    </citation>
    <scope>NUCLEOTIDE SEQUENCE [LARGE SCALE GENOMIC DNA]</scope>
    <source>
        <strain evidence="7">KCTC 23707</strain>
    </source>
</reference>
<keyword evidence="1 4" id="KW-0597">Phosphoprotein</keyword>
<dbReference type="PROSITE" id="PS50110">
    <property type="entry name" value="RESPONSE_REGULATORY"/>
    <property type="match status" value="1"/>
</dbReference>
<gene>
    <name evidence="6" type="ORF">ACFSCV_07955</name>
</gene>
<dbReference type="RefSeq" id="WP_378798671.1">
    <property type="nucleotide sequence ID" value="NZ_JBHUER010000004.1"/>
</dbReference>
<dbReference type="SMART" id="SM00448">
    <property type="entry name" value="REC"/>
    <property type="match status" value="1"/>
</dbReference>
<evidence type="ECO:0000256" key="2">
    <source>
        <dbReference type="ARBA" id="ARBA00023015"/>
    </source>
</evidence>
<dbReference type="EMBL" id="JBHUER010000004">
    <property type="protein sequence ID" value="MFD1702937.1"/>
    <property type="molecule type" value="Genomic_DNA"/>
</dbReference>
<name>A0ABW4K5B7_9HYPH</name>
<sequence>MSANTGVVIVVDDDEAVRASMRFALELEGLDVRLYDGGAALLAAGELPETGCLLIDQWMPGMEGVDLIARLRERRVLLPVILMTAKSTEELRRRAGAAGAELVVEKPFGDGVLMDGIHRALAPR</sequence>